<accession>A0AAV5W3M7</accession>
<comment type="caution">
    <text evidence="1">The sequence shown here is derived from an EMBL/GenBank/DDBJ whole genome shotgun (WGS) entry which is preliminary data.</text>
</comment>
<keyword evidence="2" id="KW-1185">Reference proteome</keyword>
<reference evidence="1" key="1">
    <citation type="submission" date="2023-10" db="EMBL/GenBank/DDBJ databases">
        <title>Genome assembly of Pristionchus species.</title>
        <authorList>
            <person name="Yoshida K."/>
            <person name="Sommer R.J."/>
        </authorList>
    </citation>
    <scope>NUCLEOTIDE SEQUENCE</scope>
    <source>
        <strain evidence="1">RS5133</strain>
    </source>
</reference>
<dbReference type="EMBL" id="BTSY01000004">
    <property type="protein sequence ID" value="GMT25063.1"/>
    <property type="molecule type" value="Genomic_DNA"/>
</dbReference>
<evidence type="ECO:0000313" key="2">
    <source>
        <dbReference type="Proteomes" id="UP001432322"/>
    </source>
</evidence>
<gene>
    <name evidence="1" type="ORF">PFISCL1PPCAC_16360</name>
</gene>
<organism evidence="1 2">
    <name type="scientific">Pristionchus fissidentatus</name>
    <dbReference type="NCBI Taxonomy" id="1538716"/>
    <lineage>
        <taxon>Eukaryota</taxon>
        <taxon>Metazoa</taxon>
        <taxon>Ecdysozoa</taxon>
        <taxon>Nematoda</taxon>
        <taxon>Chromadorea</taxon>
        <taxon>Rhabditida</taxon>
        <taxon>Rhabditina</taxon>
        <taxon>Diplogasteromorpha</taxon>
        <taxon>Diplogasteroidea</taxon>
        <taxon>Neodiplogasteridae</taxon>
        <taxon>Pristionchus</taxon>
    </lineage>
</organism>
<protein>
    <submittedName>
        <fullName evidence="1">Uncharacterized protein</fullName>
    </submittedName>
</protein>
<feature type="non-terminal residue" evidence="1">
    <location>
        <position position="93"/>
    </location>
</feature>
<proteinExistence type="predicted"/>
<feature type="non-terminal residue" evidence="1">
    <location>
        <position position="1"/>
    </location>
</feature>
<dbReference type="AlphaFoldDB" id="A0AAV5W3M7"/>
<sequence length="93" mass="10538">HAPEGNESGKTITDSLISHTLQLCRGYSLRNATLFAMCPVRRTMDVAQSSTSATFNLTIRVLYHQVIRRSTKSDWHVASIPIRKLTRDVELMH</sequence>
<evidence type="ECO:0000313" key="1">
    <source>
        <dbReference type="EMBL" id="GMT25063.1"/>
    </source>
</evidence>
<name>A0AAV5W3M7_9BILA</name>
<dbReference type="Proteomes" id="UP001432322">
    <property type="component" value="Unassembled WGS sequence"/>
</dbReference>